<evidence type="ECO:0008006" key="3">
    <source>
        <dbReference type="Google" id="ProtNLM"/>
    </source>
</evidence>
<dbReference type="OrthoDB" id="5971203at2759"/>
<organism evidence="2">
    <name type="scientific">Amphimedon queenslandica</name>
    <name type="common">Sponge</name>
    <dbReference type="NCBI Taxonomy" id="400682"/>
    <lineage>
        <taxon>Eukaryota</taxon>
        <taxon>Metazoa</taxon>
        <taxon>Porifera</taxon>
        <taxon>Demospongiae</taxon>
        <taxon>Heteroscleromorpha</taxon>
        <taxon>Haplosclerida</taxon>
        <taxon>Niphatidae</taxon>
        <taxon>Amphimedon</taxon>
    </lineage>
</organism>
<feature type="signal peptide" evidence="1">
    <location>
        <begin position="1"/>
        <end position="18"/>
    </location>
</feature>
<dbReference type="InParanoid" id="A0A1X7V6X5"/>
<dbReference type="InterPro" id="IPR036056">
    <property type="entry name" value="Fibrinogen-like_C"/>
</dbReference>
<dbReference type="NCBIfam" id="NF040941">
    <property type="entry name" value="GGGWT_bact"/>
    <property type="match status" value="1"/>
</dbReference>
<evidence type="ECO:0000256" key="1">
    <source>
        <dbReference type="SAM" id="SignalP"/>
    </source>
</evidence>
<evidence type="ECO:0000313" key="2">
    <source>
        <dbReference type="EnsemblMetazoa" id="Aqu2.1.35257_001"/>
    </source>
</evidence>
<sequence length="305" mass="32686">MLSLLILAIACLPQFISSSNLALTFDAANSTCTAACTTCSDTSNTDINQYNTDDGLLNELLNATRNNGQDIQEIKQKMDGIISSLSYIKETATSNAGAINDILLLVEDLIMLHNDSSSFSPIPTSCQEIKNKQPNSPSGVYLLETATNRTQNIYCNMEELCGSGGGWTRLAYLDMTDSTVNCPSGFRLYQSGGVRACGRATSTEGSCTAVQFPSNGISYSQVCGRVVGYQYGSTDAVLDYHGAHENHNDINSYYVDGSHNDINSYYVDGVSITRGSPRQHVWTLMAGLQGSSLASNGAYVCPCAS</sequence>
<protein>
    <recommendedName>
        <fullName evidence="3">Fibrinogen C-terminal domain-containing protein</fullName>
    </recommendedName>
</protein>
<dbReference type="Gene3D" id="3.90.215.10">
    <property type="entry name" value="Gamma Fibrinogen, chain A, domain 1"/>
    <property type="match status" value="1"/>
</dbReference>
<dbReference type="AlphaFoldDB" id="A0A1X7V6X5"/>
<feature type="chain" id="PRO_5012869411" description="Fibrinogen C-terminal domain-containing protein" evidence="1">
    <location>
        <begin position="19"/>
        <end position="305"/>
    </location>
</feature>
<accession>A0A1X7V6X5</accession>
<dbReference type="SUPFAM" id="SSF56496">
    <property type="entry name" value="Fibrinogen C-terminal domain-like"/>
    <property type="match status" value="1"/>
</dbReference>
<keyword evidence="1" id="KW-0732">Signal</keyword>
<dbReference type="EnsemblMetazoa" id="Aqu2.1.35257_001">
    <property type="protein sequence ID" value="Aqu2.1.35257_001"/>
    <property type="gene ID" value="Aqu2.1.35257"/>
</dbReference>
<reference evidence="2" key="1">
    <citation type="submission" date="2017-05" db="UniProtKB">
        <authorList>
            <consortium name="EnsemblMetazoa"/>
        </authorList>
    </citation>
    <scope>IDENTIFICATION</scope>
</reference>
<dbReference type="InterPro" id="IPR014716">
    <property type="entry name" value="Fibrinogen_a/b/g_C_1"/>
</dbReference>
<proteinExistence type="predicted"/>
<name>A0A1X7V6X5_AMPQE</name>